<comment type="similarity">
    <text evidence="1">Belongs to the short-chain dehydrogenases/reductases (SDR) family.</text>
</comment>
<keyword evidence="2" id="KW-0521">NADP</keyword>
<comment type="caution">
    <text evidence="4">The sequence shown here is derived from an EMBL/GenBank/DDBJ whole genome shotgun (WGS) entry which is preliminary data.</text>
</comment>
<evidence type="ECO:0000256" key="1">
    <source>
        <dbReference type="ARBA" id="ARBA00006484"/>
    </source>
</evidence>
<gene>
    <name evidence="4" type="ORF">DFH08DRAFT_764754</name>
</gene>
<dbReference type="SUPFAM" id="SSF51735">
    <property type="entry name" value="NAD(P)-binding Rossmann-fold domains"/>
    <property type="match status" value="1"/>
</dbReference>
<evidence type="ECO:0000256" key="3">
    <source>
        <dbReference type="ARBA" id="ARBA00023002"/>
    </source>
</evidence>
<dbReference type="AlphaFoldDB" id="A0AAD7F359"/>
<sequence length="262" mass="26722">MAHPNFLLNSRTLIIGGSSGIGFAVASGALSNGSKVHITSATAEKLSAKVKQLQSLYPNTHVGGSAADLSSTETLEGSLQSILDAAVKEIGGALDHIVYTSGDFPMRIPLAQATAVTALAAFTVRYLGPLLVGKLVAANPEKYLNPAASSSITLTSGAMAHHPRPGSSASVGVAGAVEVLTRALAVDLAPIRVNVIVPGLVETELVEQMFKGNQALLLGFKAATLTKELGTPAGAAEAYLFSMRSALATGQDFKIESGALTA</sequence>
<dbReference type="PANTHER" id="PTHR43477">
    <property type="entry name" value="DIHYDROANTICAPSIN 7-DEHYDROGENASE"/>
    <property type="match status" value="1"/>
</dbReference>
<keyword evidence="3" id="KW-0560">Oxidoreductase</keyword>
<dbReference type="Gene3D" id="3.40.50.720">
    <property type="entry name" value="NAD(P)-binding Rossmann-like Domain"/>
    <property type="match status" value="1"/>
</dbReference>
<dbReference type="InterPro" id="IPR036291">
    <property type="entry name" value="NAD(P)-bd_dom_sf"/>
</dbReference>
<proteinExistence type="inferred from homology"/>
<dbReference type="Proteomes" id="UP001218218">
    <property type="component" value="Unassembled WGS sequence"/>
</dbReference>
<organism evidence="4 5">
    <name type="scientific">Mycena albidolilacea</name>
    <dbReference type="NCBI Taxonomy" id="1033008"/>
    <lineage>
        <taxon>Eukaryota</taxon>
        <taxon>Fungi</taxon>
        <taxon>Dikarya</taxon>
        <taxon>Basidiomycota</taxon>
        <taxon>Agaricomycotina</taxon>
        <taxon>Agaricomycetes</taxon>
        <taxon>Agaricomycetidae</taxon>
        <taxon>Agaricales</taxon>
        <taxon>Marasmiineae</taxon>
        <taxon>Mycenaceae</taxon>
        <taxon>Mycena</taxon>
    </lineage>
</organism>
<dbReference type="InterPro" id="IPR057571">
    <property type="entry name" value="SDR_PhqE-like"/>
</dbReference>
<dbReference type="EMBL" id="JARIHO010000002">
    <property type="protein sequence ID" value="KAJ7367082.1"/>
    <property type="molecule type" value="Genomic_DNA"/>
</dbReference>
<dbReference type="GO" id="GO:0016491">
    <property type="term" value="F:oxidoreductase activity"/>
    <property type="evidence" value="ECO:0007669"/>
    <property type="project" value="UniProtKB-KW"/>
</dbReference>
<protein>
    <submittedName>
        <fullName evidence="4">Short chain dehydrogenase</fullName>
    </submittedName>
</protein>
<name>A0AAD7F359_9AGAR</name>
<dbReference type="Pfam" id="PF23441">
    <property type="entry name" value="SDR"/>
    <property type="match status" value="1"/>
</dbReference>
<evidence type="ECO:0000313" key="4">
    <source>
        <dbReference type="EMBL" id="KAJ7367082.1"/>
    </source>
</evidence>
<evidence type="ECO:0000256" key="2">
    <source>
        <dbReference type="ARBA" id="ARBA00022857"/>
    </source>
</evidence>
<accession>A0AAD7F359</accession>
<dbReference type="InterPro" id="IPR002347">
    <property type="entry name" value="SDR_fam"/>
</dbReference>
<dbReference type="InterPro" id="IPR051122">
    <property type="entry name" value="SDR_DHRS6-like"/>
</dbReference>
<dbReference type="PANTHER" id="PTHR43477:SF1">
    <property type="entry name" value="DIHYDROANTICAPSIN 7-DEHYDROGENASE"/>
    <property type="match status" value="1"/>
</dbReference>
<reference evidence="4" key="1">
    <citation type="submission" date="2023-03" db="EMBL/GenBank/DDBJ databases">
        <title>Massive genome expansion in bonnet fungi (Mycena s.s.) driven by repeated elements and novel gene families across ecological guilds.</title>
        <authorList>
            <consortium name="Lawrence Berkeley National Laboratory"/>
            <person name="Harder C.B."/>
            <person name="Miyauchi S."/>
            <person name="Viragh M."/>
            <person name="Kuo A."/>
            <person name="Thoen E."/>
            <person name="Andreopoulos B."/>
            <person name="Lu D."/>
            <person name="Skrede I."/>
            <person name="Drula E."/>
            <person name="Henrissat B."/>
            <person name="Morin E."/>
            <person name="Kohler A."/>
            <person name="Barry K."/>
            <person name="LaButti K."/>
            <person name="Morin E."/>
            <person name="Salamov A."/>
            <person name="Lipzen A."/>
            <person name="Mereny Z."/>
            <person name="Hegedus B."/>
            <person name="Baldrian P."/>
            <person name="Stursova M."/>
            <person name="Weitz H."/>
            <person name="Taylor A."/>
            <person name="Grigoriev I.V."/>
            <person name="Nagy L.G."/>
            <person name="Martin F."/>
            <person name="Kauserud H."/>
        </authorList>
    </citation>
    <scope>NUCLEOTIDE SEQUENCE</scope>
    <source>
        <strain evidence="4">CBHHK002</strain>
    </source>
</reference>
<evidence type="ECO:0000313" key="5">
    <source>
        <dbReference type="Proteomes" id="UP001218218"/>
    </source>
</evidence>
<keyword evidence="5" id="KW-1185">Reference proteome</keyword>
<dbReference type="PRINTS" id="PR00081">
    <property type="entry name" value="GDHRDH"/>
</dbReference>